<dbReference type="GO" id="GO:0030409">
    <property type="term" value="F:glutamate formimidoyltransferase activity"/>
    <property type="evidence" value="ECO:0007669"/>
    <property type="project" value="UniProtKB-EC"/>
</dbReference>
<evidence type="ECO:0000256" key="2">
    <source>
        <dbReference type="ARBA" id="ARBA00022679"/>
    </source>
</evidence>
<dbReference type="PANTHER" id="PTHR12234:SF1">
    <property type="entry name" value="FORMIMINOTRANSFERASE N-TERMINAL SUBDOMAIN-CONTAINING PROTEIN"/>
    <property type="match status" value="1"/>
</dbReference>
<evidence type="ECO:0000259" key="3">
    <source>
        <dbReference type="SMART" id="SM01221"/>
    </source>
</evidence>
<dbReference type="InterPro" id="IPR022384">
    <property type="entry name" value="FormiminoTrfase_cat_dom_sf"/>
</dbReference>
<evidence type="ECO:0000259" key="4">
    <source>
        <dbReference type="SMART" id="SM01222"/>
    </source>
</evidence>
<proteinExistence type="predicted"/>
<dbReference type="InterPro" id="IPR037070">
    <property type="entry name" value="Formiminotransferase_C_sf"/>
</dbReference>
<gene>
    <name evidence="5" type="ORF">UFOPK1874_00716</name>
</gene>
<feature type="domain" description="Formiminotransferase N-terminal subdomain" evidence="4">
    <location>
        <begin position="1"/>
        <end position="148"/>
    </location>
</feature>
<dbReference type="InterPro" id="IPR051623">
    <property type="entry name" value="FTCD"/>
</dbReference>
<evidence type="ECO:0000256" key="1">
    <source>
        <dbReference type="ARBA" id="ARBA00012252"/>
    </source>
</evidence>
<dbReference type="SMART" id="SM01222">
    <property type="entry name" value="FTCD_N"/>
    <property type="match status" value="1"/>
</dbReference>
<dbReference type="Pfam" id="PF07837">
    <property type="entry name" value="FTCD_N"/>
    <property type="match status" value="1"/>
</dbReference>
<reference evidence="5" key="1">
    <citation type="submission" date="2020-05" db="EMBL/GenBank/DDBJ databases">
        <authorList>
            <person name="Chiriac C."/>
            <person name="Salcher M."/>
            <person name="Ghai R."/>
            <person name="Kavagutti S V."/>
        </authorList>
    </citation>
    <scope>NUCLEOTIDE SEQUENCE</scope>
</reference>
<dbReference type="Gene3D" id="3.30.990.10">
    <property type="entry name" value="Formiminotransferase, N-terminal subdomain"/>
    <property type="match status" value="1"/>
</dbReference>
<dbReference type="InterPro" id="IPR012886">
    <property type="entry name" value="Formiminotransferase_N"/>
</dbReference>
<keyword evidence="2" id="KW-0808">Transferase</keyword>
<dbReference type="Gene3D" id="3.30.70.670">
    <property type="entry name" value="Formiminotransferase, C-terminal subdomain"/>
    <property type="match status" value="1"/>
</dbReference>
<dbReference type="EMBL" id="CAEZUX010000069">
    <property type="protein sequence ID" value="CAB4615873.1"/>
    <property type="molecule type" value="Genomic_DNA"/>
</dbReference>
<dbReference type="SMART" id="SM01221">
    <property type="entry name" value="FTCD"/>
    <property type="match status" value="1"/>
</dbReference>
<dbReference type="PANTHER" id="PTHR12234">
    <property type="entry name" value="FORMIMINOTRANSFERASE-CYCLODEAMINASE"/>
    <property type="match status" value="1"/>
</dbReference>
<dbReference type="SUPFAM" id="SSF55116">
    <property type="entry name" value="Formiminotransferase domain of formiminotransferase-cyclodeaminase"/>
    <property type="match status" value="2"/>
</dbReference>
<dbReference type="GO" id="GO:0005542">
    <property type="term" value="F:folic acid binding"/>
    <property type="evidence" value="ECO:0007669"/>
    <property type="project" value="InterPro"/>
</dbReference>
<evidence type="ECO:0000313" key="5">
    <source>
        <dbReference type="EMBL" id="CAB4615873.1"/>
    </source>
</evidence>
<name>A0A6J6HTJ4_9ZZZZ</name>
<organism evidence="5">
    <name type="scientific">freshwater metagenome</name>
    <dbReference type="NCBI Taxonomy" id="449393"/>
    <lineage>
        <taxon>unclassified sequences</taxon>
        <taxon>metagenomes</taxon>
        <taxon>ecological metagenomes</taxon>
    </lineage>
</organism>
<dbReference type="EC" id="2.1.2.5" evidence="1"/>
<dbReference type="InterPro" id="IPR037064">
    <property type="entry name" value="Formiminotransferase_N_sf"/>
</dbReference>
<sequence>MNVSEGRDSDVLRQLASAVSGNLLDIHTDEDHNRSVFTLIGEEAPRRLTDTAVRVMNINDHSGVHPRIGVVDVVPFVPLSGSTWAEAVTARNNFAAWAASELRVPCFLYGDERTLPDIRRGAWNHLQPDVGPIEPHSTAGGICVGTRPPLIAYNLWLENVDLAVTKKIASQVRSETIRTLGLQVGDFTQVSINLVNPDVSNPTHAFDAVQKYADIHHAELVGLMPRDVLVSIPEGRWEELDLAEDRTIEWRLEHR</sequence>
<dbReference type="InterPro" id="IPR013802">
    <property type="entry name" value="Formiminotransferase_C"/>
</dbReference>
<feature type="domain" description="Formiminotransferase C-terminal subdomain" evidence="3">
    <location>
        <begin position="149"/>
        <end position="251"/>
    </location>
</feature>
<dbReference type="AlphaFoldDB" id="A0A6J6HTJ4"/>
<protein>
    <recommendedName>
        <fullName evidence="1">glutamate formimidoyltransferase</fullName>
        <ecNumber evidence="1">2.1.2.5</ecNumber>
    </recommendedName>
</protein>
<accession>A0A6J6HTJ4</accession>